<dbReference type="Proteomes" id="UP000029267">
    <property type="component" value="Unassembled WGS sequence"/>
</dbReference>
<gene>
    <name evidence="1" type="ORF">EP10_001183</name>
</gene>
<dbReference type="EMBL" id="JPYA02000001">
    <property type="protein sequence ID" value="MEB3750344.1"/>
    <property type="molecule type" value="Genomic_DNA"/>
</dbReference>
<accession>A0ABU6BF80</accession>
<dbReference type="RefSeq" id="WP_033021755.1">
    <property type="nucleotide sequence ID" value="NZ_JPYA02000001.1"/>
</dbReference>
<reference evidence="1 2" key="1">
    <citation type="journal article" date="2014" name="Genome Announc.">
        <title>Draft Genome Sequence of Geobacillus icigianus Strain G1w1T Isolated from Hot Springs in the Valley of Geysers, Kamchatka (Russian Federation).</title>
        <authorList>
            <person name="Bryanskaya A.V."/>
            <person name="Rozanov A.S."/>
            <person name="Logacheva M.D."/>
            <person name="Kotenko A.V."/>
            <person name="Peltek S.E."/>
        </authorList>
    </citation>
    <scope>NUCLEOTIDE SEQUENCE [LARGE SCALE GENOMIC DNA]</scope>
    <source>
        <strain evidence="1 2">G1w1</strain>
    </source>
</reference>
<sequence length="372" mass="41877">MNSFFRKSGKVLLLVFTLIFTLVTIGVQKSYANELLRTKPNMNSIIELQKSLEFTEESLAVDIDKAKIETEIKINEDEAIKIESDNKFKPQSQYGVGGLILNTQDSLTEEDPMDLFFFSPTSDKILVSRILSGNEDYILQLYVVDYENGLAYPTEFTTSPGKLMLINIPAGDYALGVLSKGTLGASYTIQMNASNPANFDEALYISQDLTKFVAKYSDGSLYSNGQYVLNVNGINNEHLNWERKYYFSYNGGYSQRTHSLSDIKISSISSPISYSSNYASSDFAIMVYLDVGTLFTYHESQYQSGPTLYYYSSFVDTLGKNTPRRLESDDFNYGDHILIVDLTTGKSIDFFSVLNFYYASGVEPLPSIDYLE</sequence>
<protein>
    <submittedName>
        <fullName evidence="1">Uncharacterized protein</fullName>
    </submittedName>
</protein>
<name>A0ABU6BF80_9BACL</name>
<evidence type="ECO:0000313" key="2">
    <source>
        <dbReference type="Proteomes" id="UP000029267"/>
    </source>
</evidence>
<keyword evidence="2" id="KW-1185">Reference proteome</keyword>
<proteinExistence type="predicted"/>
<organism evidence="1 2">
    <name type="scientific">Geobacillus icigianus</name>
    <dbReference type="NCBI Taxonomy" id="1430331"/>
    <lineage>
        <taxon>Bacteria</taxon>
        <taxon>Bacillati</taxon>
        <taxon>Bacillota</taxon>
        <taxon>Bacilli</taxon>
        <taxon>Bacillales</taxon>
        <taxon>Anoxybacillaceae</taxon>
        <taxon>Geobacillus</taxon>
    </lineage>
</organism>
<comment type="caution">
    <text evidence="1">The sequence shown here is derived from an EMBL/GenBank/DDBJ whole genome shotgun (WGS) entry which is preliminary data.</text>
</comment>
<evidence type="ECO:0000313" key="1">
    <source>
        <dbReference type="EMBL" id="MEB3750344.1"/>
    </source>
</evidence>